<evidence type="ECO:0000313" key="4">
    <source>
        <dbReference type="Proteomes" id="UP000035579"/>
    </source>
</evidence>
<dbReference type="AlphaFoldDB" id="A0AAC8QER3"/>
<evidence type="ECO:0000313" key="5">
    <source>
        <dbReference type="Proteomes" id="UP000256345"/>
    </source>
</evidence>
<feature type="signal peptide" evidence="1">
    <location>
        <begin position="1"/>
        <end position="24"/>
    </location>
</feature>
<evidence type="ECO:0000313" key="2">
    <source>
        <dbReference type="EMBL" id="AKJ06393.1"/>
    </source>
</evidence>
<feature type="chain" id="PRO_5041906110" description="Lipoprotein" evidence="1">
    <location>
        <begin position="25"/>
        <end position="202"/>
    </location>
</feature>
<accession>A0AAC8QER3</accession>
<evidence type="ECO:0000256" key="1">
    <source>
        <dbReference type="SAM" id="SignalP"/>
    </source>
</evidence>
<dbReference type="Proteomes" id="UP000256345">
    <property type="component" value="Unassembled WGS sequence"/>
</dbReference>
<dbReference type="KEGG" id="age:AA314_08019"/>
<evidence type="ECO:0008006" key="6">
    <source>
        <dbReference type="Google" id="ProtNLM"/>
    </source>
</evidence>
<evidence type="ECO:0000313" key="3">
    <source>
        <dbReference type="EMBL" id="REG32292.1"/>
    </source>
</evidence>
<keyword evidence="5" id="KW-1185">Reference proteome</keyword>
<sequence>MSRLTRLTILSALTLGLVACGGGAKLGGGEEGAAQAAFQASQPVGRNGNKTADALVRQALASGALTVSVSYDCHKGGKVSWGVDLTNVGQDGTFNYDVTYDHCNEDGKNEYNGKMVYAMRFAIDPTLQSFAFITTMKGRLTIEGEISDFIEADVAMSVELNATSAHSGNVMLVIDGTIKTSEGSHVYTQDTLSILAGELPKA</sequence>
<dbReference type="Proteomes" id="UP000035579">
    <property type="component" value="Chromosome"/>
</dbReference>
<keyword evidence="1" id="KW-0732">Signal</keyword>
<dbReference type="EMBL" id="QUMU01000005">
    <property type="protein sequence ID" value="REG32292.1"/>
    <property type="molecule type" value="Genomic_DNA"/>
</dbReference>
<gene>
    <name evidence="2" type="ORF">AA314_08019</name>
    <name evidence="3" type="ORF">ATI61_105620</name>
</gene>
<protein>
    <recommendedName>
        <fullName evidence="6">Lipoprotein</fullName>
    </recommendedName>
</protein>
<reference evidence="3 5" key="2">
    <citation type="submission" date="2018-08" db="EMBL/GenBank/DDBJ databases">
        <title>Genomic Encyclopedia of Archaeal and Bacterial Type Strains, Phase II (KMG-II): from individual species to whole genera.</title>
        <authorList>
            <person name="Goeker M."/>
        </authorList>
    </citation>
    <scope>NUCLEOTIDE SEQUENCE [LARGE SCALE GENOMIC DNA]</scope>
    <source>
        <strain evidence="3 5">DSM 2261</strain>
    </source>
</reference>
<proteinExistence type="predicted"/>
<dbReference type="PROSITE" id="PS51257">
    <property type="entry name" value="PROKAR_LIPOPROTEIN"/>
    <property type="match status" value="1"/>
</dbReference>
<dbReference type="RefSeq" id="WP_047859691.1">
    <property type="nucleotide sequence ID" value="NZ_CP011509.1"/>
</dbReference>
<dbReference type="EMBL" id="CP011509">
    <property type="protein sequence ID" value="AKJ06393.1"/>
    <property type="molecule type" value="Genomic_DNA"/>
</dbReference>
<organism evidence="2 4">
    <name type="scientific">Archangium gephyra</name>
    <dbReference type="NCBI Taxonomy" id="48"/>
    <lineage>
        <taxon>Bacteria</taxon>
        <taxon>Pseudomonadati</taxon>
        <taxon>Myxococcota</taxon>
        <taxon>Myxococcia</taxon>
        <taxon>Myxococcales</taxon>
        <taxon>Cystobacterineae</taxon>
        <taxon>Archangiaceae</taxon>
        <taxon>Archangium</taxon>
    </lineage>
</organism>
<reference evidence="2 4" key="1">
    <citation type="submission" date="2015-05" db="EMBL/GenBank/DDBJ databases">
        <title>Genome assembly of Archangium gephyra DSM 2261.</title>
        <authorList>
            <person name="Sharma G."/>
            <person name="Subramanian S."/>
        </authorList>
    </citation>
    <scope>NUCLEOTIDE SEQUENCE [LARGE SCALE GENOMIC DNA]</scope>
    <source>
        <strain evidence="2 4">DSM 2261</strain>
    </source>
</reference>
<name>A0AAC8QER3_9BACT</name>